<gene>
    <name evidence="1" type="ORF">ZHAS_00021829</name>
</gene>
<dbReference type="EnsemblMetazoa" id="ASIC021829-RA">
    <property type="protein sequence ID" value="ASIC021829-PA"/>
    <property type="gene ID" value="ASIC021829"/>
</dbReference>
<dbReference type="Proteomes" id="UP000030765">
    <property type="component" value="Unassembled WGS sequence"/>
</dbReference>
<evidence type="ECO:0000313" key="3">
    <source>
        <dbReference type="Proteomes" id="UP000030765"/>
    </source>
</evidence>
<proteinExistence type="predicted"/>
<sequence length="94" mass="10362">MLAPGTVPHMKRLTRAELDSHEPFRKIEKTGTTDDLVRPFDSPDVSEGVKSVALLPPGGPGKVELKTVRWLQCMPTATQLAEQWQKGPLGQDGW</sequence>
<dbReference type="VEuPathDB" id="VectorBase:ASIC021829"/>
<reference evidence="2" key="2">
    <citation type="submission" date="2020-05" db="UniProtKB">
        <authorList>
            <consortium name="EnsemblMetazoa"/>
        </authorList>
    </citation>
    <scope>IDENTIFICATION</scope>
</reference>
<dbReference type="AlphaFoldDB" id="A0A084WTP7"/>
<dbReference type="EMBL" id="KE525420">
    <property type="protein sequence ID" value="KFB53591.1"/>
    <property type="molecule type" value="Genomic_DNA"/>
</dbReference>
<reference evidence="1 3" key="1">
    <citation type="journal article" date="2014" name="BMC Genomics">
        <title>Genome sequence of Anopheles sinensis provides insight into genetics basis of mosquito competence for malaria parasites.</title>
        <authorList>
            <person name="Zhou D."/>
            <person name="Zhang D."/>
            <person name="Ding G."/>
            <person name="Shi L."/>
            <person name="Hou Q."/>
            <person name="Ye Y."/>
            <person name="Xu Y."/>
            <person name="Zhou H."/>
            <person name="Xiong C."/>
            <person name="Li S."/>
            <person name="Yu J."/>
            <person name="Hong S."/>
            <person name="Yu X."/>
            <person name="Zou P."/>
            <person name="Chen C."/>
            <person name="Chang X."/>
            <person name="Wang W."/>
            <person name="Lv Y."/>
            <person name="Sun Y."/>
            <person name="Ma L."/>
            <person name="Shen B."/>
            <person name="Zhu C."/>
        </authorList>
    </citation>
    <scope>NUCLEOTIDE SEQUENCE [LARGE SCALE GENOMIC DNA]</scope>
</reference>
<dbReference type="EMBL" id="ATLV01026905">
    <property type="status" value="NOT_ANNOTATED_CDS"/>
    <property type="molecule type" value="Genomic_DNA"/>
</dbReference>
<keyword evidence="3" id="KW-1185">Reference proteome</keyword>
<organism evidence="1">
    <name type="scientific">Anopheles sinensis</name>
    <name type="common">Mosquito</name>
    <dbReference type="NCBI Taxonomy" id="74873"/>
    <lineage>
        <taxon>Eukaryota</taxon>
        <taxon>Metazoa</taxon>
        <taxon>Ecdysozoa</taxon>
        <taxon>Arthropoda</taxon>
        <taxon>Hexapoda</taxon>
        <taxon>Insecta</taxon>
        <taxon>Pterygota</taxon>
        <taxon>Neoptera</taxon>
        <taxon>Endopterygota</taxon>
        <taxon>Diptera</taxon>
        <taxon>Nematocera</taxon>
        <taxon>Culicoidea</taxon>
        <taxon>Culicidae</taxon>
        <taxon>Anophelinae</taxon>
        <taxon>Anopheles</taxon>
    </lineage>
</organism>
<evidence type="ECO:0000313" key="2">
    <source>
        <dbReference type="EnsemblMetazoa" id="ASIC021829-PA"/>
    </source>
</evidence>
<name>A0A084WTP7_ANOSI</name>
<accession>A0A084WTP7</accession>
<evidence type="ECO:0000313" key="1">
    <source>
        <dbReference type="EMBL" id="KFB53591.1"/>
    </source>
</evidence>
<protein>
    <submittedName>
        <fullName evidence="1 2">Uncharacterized protein</fullName>
    </submittedName>
</protein>